<dbReference type="PROSITE" id="PS50995">
    <property type="entry name" value="HTH_MARR_2"/>
    <property type="match status" value="1"/>
</dbReference>
<organism evidence="6 7">
    <name type="scientific">Enterococcus canis</name>
    <dbReference type="NCBI Taxonomy" id="214095"/>
    <lineage>
        <taxon>Bacteria</taxon>
        <taxon>Bacillati</taxon>
        <taxon>Bacillota</taxon>
        <taxon>Bacilli</taxon>
        <taxon>Lactobacillales</taxon>
        <taxon>Enterococcaceae</taxon>
        <taxon>Enterococcus</taxon>
    </lineage>
</organism>
<dbReference type="InterPro" id="IPR036390">
    <property type="entry name" value="WH_DNA-bd_sf"/>
</dbReference>
<comment type="caution">
    <text evidence="6">The sequence shown here is derived from an EMBL/GenBank/DDBJ whole genome shotgun (WGS) entry which is preliminary data.</text>
</comment>
<dbReference type="SUPFAM" id="SSF46785">
    <property type="entry name" value="Winged helix' DNA-binding domain"/>
    <property type="match status" value="1"/>
</dbReference>
<accession>A0A1L8RG48</accession>
<evidence type="ECO:0000256" key="1">
    <source>
        <dbReference type="ARBA" id="ARBA00023015"/>
    </source>
</evidence>
<evidence type="ECO:0000256" key="2">
    <source>
        <dbReference type="ARBA" id="ARBA00023125"/>
    </source>
</evidence>
<evidence type="ECO:0000256" key="4">
    <source>
        <dbReference type="SAM" id="MobiDB-lite"/>
    </source>
</evidence>
<feature type="region of interest" description="Disordered" evidence="4">
    <location>
        <begin position="205"/>
        <end position="232"/>
    </location>
</feature>
<dbReference type="Proteomes" id="UP000181884">
    <property type="component" value="Unassembled WGS sequence"/>
</dbReference>
<dbReference type="SMART" id="SM00347">
    <property type="entry name" value="HTH_MARR"/>
    <property type="match status" value="1"/>
</dbReference>
<dbReference type="InterPro" id="IPR011991">
    <property type="entry name" value="ArsR-like_HTH"/>
</dbReference>
<feature type="compositionally biased region" description="Basic and acidic residues" evidence="4">
    <location>
        <begin position="217"/>
        <end position="232"/>
    </location>
</feature>
<feature type="domain" description="HTH marR-type" evidence="5">
    <location>
        <begin position="1"/>
        <end position="134"/>
    </location>
</feature>
<evidence type="ECO:0000256" key="3">
    <source>
        <dbReference type="ARBA" id="ARBA00023163"/>
    </source>
</evidence>
<dbReference type="CDD" id="cd00090">
    <property type="entry name" value="HTH_ARSR"/>
    <property type="match status" value="1"/>
</dbReference>
<dbReference type="InterPro" id="IPR036388">
    <property type="entry name" value="WH-like_DNA-bd_sf"/>
</dbReference>
<dbReference type="STRING" id="214095.RU97_GL001379"/>
<proteinExistence type="predicted"/>
<dbReference type="PANTHER" id="PTHR42756">
    <property type="entry name" value="TRANSCRIPTIONAL REGULATOR, MARR"/>
    <property type="match status" value="1"/>
</dbReference>
<dbReference type="Pfam" id="PF01047">
    <property type="entry name" value="MarR"/>
    <property type="match status" value="1"/>
</dbReference>
<evidence type="ECO:0000259" key="5">
    <source>
        <dbReference type="PROSITE" id="PS50995"/>
    </source>
</evidence>
<evidence type="ECO:0000313" key="6">
    <source>
        <dbReference type="EMBL" id="OJG18761.1"/>
    </source>
</evidence>
<evidence type="ECO:0000313" key="7">
    <source>
        <dbReference type="Proteomes" id="UP000181884"/>
    </source>
</evidence>
<dbReference type="PANTHER" id="PTHR42756:SF1">
    <property type="entry name" value="TRANSCRIPTIONAL REPRESSOR OF EMRAB OPERON"/>
    <property type="match status" value="1"/>
</dbReference>
<dbReference type="Gene3D" id="1.10.10.10">
    <property type="entry name" value="Winged helix-like DNA-binding domain superfamily/Winged helix DNA-binding domain"/>
    <property type="match status" value="1"/>
</dbReference>
<dbReference type="InterPro" id="IPR000835">
    <property type="entry name" value="HTH_MarR-typ"/>
</dbReference>
<dbReference type="GO" id="GO:0003677">
    <property type="term" value="F:DNA binding"/>
    <property type="evidence" value="ECO:0007669"/>
    <property type="project" value="UniProtKB-KW"/>
</dbReference>
<keyword evidence="1" id="KW-0805">Transcription regulation</keyword>
<protein>
    <recommendedName>
        <fullName evidence="5">HTH marR-type domain-containing protein</fullName>
    </recommendedName>
</protein>
<dbReference type="GO" id="GO:0003700">
    <property type="term" value="F:DNA-binding transcription factor activity"/>
    <property type="evidence" value="ECO:0007669"/>
    <property type="project" value="InterPro"/>
</dbReference>
<dbReference type="AlphaFoldDB" id="A0A1L8RG48"/>
<keyword evidence="2" id="KW-0238">DNA-binding</keyword>
<dbReference type="InterPro" id="IPR023187">
    <property type="entry name" value="Tscrpt_reg_MarR-type_CS"/>
</dbReference>
<dbReference type="PRINTS" id="PR00598">
    <property type="entry name" value="HTHMARR"/>
</dbReference>
<dbReference type="RefSeq" id="WP_067393983.1">
    <property type="nucleotide sequence ID" value="NZ_JXKH01000003.1"/>
</dbReference>
<dbReference type="PROSITE" id="PS01117">
    <property type="entry name" value="HTH_MARR_1"/>
    <property type="match status" value="1"/>
</dbReference>
<keyword evidence="3" id="KW-0804">Transcription</keyword>
<name>A0A1L8RG48_9ENTE</name>
<keyword evidence="7" id="KW-1185">Reference proteome</keyword>
<sequence>MSEQTSNLLHRLQYVSQIATLFFTNKKQRFDGQQQVINLLAVEDGMPQGNLAELMDIRPSSLAELLKKLEQAGAVERREDTTDKRIKRVYLTEMGRKRVIQNADRKQDLSAIFFAGLSQEEQHDFDRLLDKIIEGLPEEYRVRMNQLDPFEKLSEMQRLREEMMDIDWSKLSRHEQHQMRRDMQNRARDMGFDPRNFQRGMARMNSRHPQGFWPNPRPDKKQTSKEDDWTDF</sequence>
<reference evidence="6 7" key="1">
    <citation type="submission" date="2014-12" db="EMBL/GenBank/DDBJ databases">
        <title>Draft genome sequences of 29 type strains of Enterococci.</title>
        <authorList>
            <person name="Zhong Z."/>
            <person name="Sun Z."/>
            <person name="Liu W."/>
            <person name="Zhang W."/>
            <person name="Zhang H."/>
        </authorList>
    </citation>
    <scope>NUCLEOTIDE SEQUENCE [LARGE SCALE GENOMIC DNA]</scope>
    <source>
        <strain evidence="6 7">DSM 17029</strain>
    </source>
</reference>
<gene>
    <name evidence="6" type="ORF">RU97_GL001379</name>
</gene>
<dbReference type="EMBL" id="JXKH01000003">
    <property type="protein sequence ID" value="OJG18761.1"/>
    <property type="molecule type" value="Genomic_DNA"/>
</dbReference>